<accession>A0ABP5H2W4</accession>
<feature type="transmembrane region" description="Helical" evidence="2">
    <location>
        <begin position="162"/>
        <end position="183"/>
    </location>
</feature>
<dbReference type="EMBL" id="BAAAQN010000072">
    <property type="protein sequence ID" value="GAA2058761.1"/>
    <property type="molecule type" value="Genomic_DNA"/>
</dbReference>
<feature type="compositionally biased region" description="Acidic residues" evidence="1">
    <location>
        <begin position="25"/>
        <end position="42"/>
    </location>
</feature>
<feature type="transmembrane region" description="Helical" evidence="2">
    <location>
        <begin position="105"/>
        <end position="121"/>
    </location>
</feature>
<evidence type="ECO:0000313" key="3">
    <source>
        <dbReference type="EMBL" id="GAA2058761.1"/>
    </source>
</evidence>
<dbReference type="Proteomes" id="UP001500751">
    <property type="component" value="Unassembled WGS sequence"/>
</dbReference>
<organism evidence="3 4">
    <name type="scientific">Catenulispora yoronensis</name>
    <dbReference type="NCBI Taxonomy" id="450799"/>
    <lineage>
        <taxon>Bacteria</taxon>
        <taxon>Bacillati</taxon>
        <taxon>Actinomycetota</taxon>
        <taxon>Actinomycetes</taxon>
        <taxon>Catenulisporales</taxon>
        <taxon>Catenulisporaceae</taxon>
        <taxon>Catenulispora</taxon>
    </lineage>
</organism>
<gene>
    <name evidence="3" type="ORF">GCM10009839_80900</name>
</gene>
<evidence type="ECO:0000256" key="2">
    <source>
        <dbReference type="SAM" id="Phobius"/>
    </source>
</evidence>
<feature type="transmembrane region" description="Helical" evidence="2">
    <location>
        <begin position="72"/>
        <end position="93"/>
    </location>
</feature>
<comment type="caution">
    <text evidence="3">The sequence shown here is derived from an EMBL/GenBank/DDBJ whole genome shotgun (WGS) entry which is preliminary data.</text>
</comment>
<keyword evidence="2" id="KW-0812">Transmembrane</keyword>
<evidence type="ECO:0000313" key="4">
    <source>
        <dbReference type="Proteomes" id="UP001500751"/>
    </source>
</evidence>
<keyword evidence="2" id="KW-0472">Membrane</keyword>
<evidence type="ECO:0000256" key="1">
    <source>
        <dbReference type="SAM" id="MobiDB-lite"/>
    </source>
</evidence>
<keyword evidence="4" id="KW-1185">Reference proteome</keyword>
<reference evidence="4" key="1">
    <citation type="journal article" date="2019" name="Int. J. Syst. Evol. Microbiol.">
        <title>The Global Catalogue of Microorganisms (GCM) 10K type strain sequencing project: providing services to taxonomists for standard genome sequencing and annotation.</title>
        <authorList>
            <consortium name="The Broad Institute Genomics Platform"/>
            <consortium name="The Broad Institute Genome Sequencing Center for Infectious Disease"/>
            <person name="Wu L."/>
            <person name="Ma J."/>
        </authorList>
    </citation>
    <scope>NUCLEOTIDE SEQUENCE [LARGE SCALE GENOMIC DNA]</scope>
    <source>
        <strain evidence="4">JCM 16014</strain>
    </source>
</reference>
<feature type="transmembrane region" description="Helical" evidence="2">
    <location>
        <begin position="133"/>
        <end position="150"/>
    </location>
</feature>
<dbReference type="RefSeq" id="WP_344671029.1">
    <property type="nucleotide sequence ID" value="NZ_BAAAQN010000072.1"/>
</dbReference>
<sequence length="222" mass="24160">MLTGEPAPQTEGLEELEIREELEILEDLANSEDPEDLEDLDHLDDPLGDGPGTYSAAIPLPGTAARPLVPRWCGVVLIVLGLLTVPWIAGLAVSLPSHAQTDHYAFSWAGFDVLLAGLLLWTGWRAVRNRDDIGVSAAVTAGLLVVDAWFDVTSASSTGQLLAALAMALFVELPLAGFCLWLAGRAESARRRRAARMVAMVSRLWQFRSRALRRVRPAAERR</sequence>
<name>A0ABP5H2W4_9ACTN</name>
<keyword evidence="2" id="KW-1133">Transmembrane helix</keyword>
<protein>
    <submittedName>
        <fullName evidence="3">Uncharacterized protein</fullName>
    </submittedName>
</protein>
<feature type="region of interest" description="Disordered" evidence="1">
    <location>
        <begin position="25"/>
        <end position="45"/>
    </location>
</feature>
<proteinExistence type="predicted"/>